<keyword evidence="3" id="KW-1185">Reference proteome</keyword>
<reference evidence="2 3" key="1">
    <citation type="submission" date="2020-06" db="EMBL/GenBank/DDBJ databases">
        <title>Dyadobacter sandarakinus sp. nov., isolated from the soil of the Arctic Yellow River Station.</title>
        <authorList>
            <person name="Zhang Y."/>
            <person name="Peng F."/>
        </authorList>
    </citation>
    <scope>NUCLEOTIDE SEQUENCE [LARGE SCALE GENOMIC DNA]</scope>
    <source>
        <strain evidence="2 3">Q3-56</strain>
    </source>
</reference>
<dbReference type="EMBL" id="CP056775">
    <property type="protein sequence ID" value="QRR01506.1"/>
    <property type="molecule type" value="Genomic_DNA"/>
</dbReference>
<dbReference type="InterPro" id="IPR008878">
    <property type="entry name" value="Transposase_IS66_Orf2"/>
</dbReference>
<evidence type="ECO:0000313" key="1">
    <source>
        <dbReference type="EMBL" id="QRR01506.1"/>
    </source>
</evidence>
<proteinExistence type="predicted"/>
<dbReference type="EMBL" id="CP056775">
    <property type="protein sequence ID" value="QRR01510.1"/>
    <property type="molecule type" value="Genomic_DNA"/>
</dbReference>
<dbReference type="Pfam" id="PF05717">
    <property type="entry name" value="TnpB_IS66"/>
    <property type="match status" value="1"/>
</dbReference>
<dbReference type="PANTHER" id="PTHR36455:SF1">
    <property type="entry name" value="BLR8292 PROTEIN"/>
    <property type="match status" value="1"/>
</dbReference>
<protein>
    <submittedName>
        <fullName evidence="2">IS66 family insertion sequence element accessory protein TnpB</fullName>
    </submittedName>
</protein>
<evidence type="ECO:0000313" key="2">
    <source>
        <dbReference type="EMBL" id="QRR01510.1"/>
    </source>
</evidence>
<dbReference type="PANTHER" id="PTHR36455">
    <property type="match status" value="1"/>
</dbReference>
<organism evidence="2 3">
    <name type="scientific">Dyadobacter sandarakinus</name>
    <dbReference type="NCBI Taxonomy" id="2747268"/>
    <lineage>
        <taxon>Bacteria</taxon>
        <taxon>Pseudomonadati</taxon>
        <taxon>Bacteroidota</taxon>
        <taxon>Cytophagia</taxon>
        <taxon>Cytophagales</taxon>
        <taxon>Spirosomataceae</taxon>
        <taxon>Dyadobacter</taxon>
    </lineage>
</organism>
<dbReference type="NCBIfam" id="NF033819">
    <property type="entry name" value="IS66_TnpB"/>
    <property type="match status" value="1"/>
</dbReference>
<evidence type="ECO:0000313" key="3">
    <source>
        <dbReference type="Proteomes" id="UP000612680"/>
    </source>
</evidence>
<gene>
    <name evidence="2" type="primary">tnpB</name>
    <name evidence="1" type="ORF">HWI92_11615</name>
    <name evidence="2" type="ORF">HWI92_11635</name>
</gene>
<accession>A0ABX7I6T8</accession>
<dbReference type="Proteomes" id="UP000612680">
    <property type="component" value="Chromosome"/>
</dbReference>
<name>A0ABX7I6T8_9BACT</name>
<sequence length="96" mass="11113">MRKGFDGLCGIVDSELGRVATSGEVFIFVNRRRTQLKMLRWEPGGFILYHKRLESGTFPIPKKVSSGSIFWADLVLMIEGIQILKSRRRKRFNLQQ</sequence>